<dbReference type="InterPro" id="IPR018060">
    <property type="entry name" value="HTH_AraC"/>
</dbReference>
<dbReference type="Gene3D" id="2.60.120.10">
    <property type="entry name" value="Jelly Rolls"/>
    <property type="match status" value="1"/>
</dbReference>
<gene>
    <name evidence="5" type="ORF">CD943_04490</name>
</gene>
<dbReference type="PANTHER" id="PTHR46796">
    <property type="entry name" value="HTH-TYPE TRANSCRIPTIONAL ACTIVATOR RHAS-RELATED"/>
    <property type="match status" value="1"/>
</dbReference>
<dbReference type="GO" id="GO:0043565">
    <property type="term" value="F:sequence-specific DNA binding"/>
    <property type="evidence" value="ECO:0007669"/>
    <property type="project" value="InterPro"/>
</dbReference>
<dbReference type="AlphaFoldDB" id="A0A1Z3LVJ6"/>
<evidence type="ECO:0000259" key="4">
    <source>
        <dbReference type="PROSITE" id="PS01124"/>
    </source>
</evidence>
<feature type="domain" description="HTH araC/xylS-type" evidence="4">
    <location>
        <begin position="141"/>
        <end position="238"/>
    </location>
</feature>
<keyword evidence="2" id="KW-0238">DNA-binding</keyword>
<evidence type="ECO:0000256" key="1">
    <source>
        <dbReference type="ARBA" id="ARBA00023015"/>
    </source>
</evidence>
<evidence type="ECO:0000313" key="5">
    <source>
        <dbReference type="EMBL" id="ASD26210.1"/>
    </source>
</evidence>
<dbReference type="GO" id="GO:0003700">
    <property type="term" value="F:DNA-binding transcription factor activity"/>
    <property type="evidence" value="ECO:0007669"/>
    <property type="project" value="InterPro"/>
</dbReference>
<dbReference type="Pfam" id="PF12833">
    <property type="entry name" value="HTH_18"/>
    <property type="match status" value="1"/>
</dbReference>
<reference evidence="5 6" key="1">
    <citation type="submission" date="2017-06" db="EMBL/GenBank/DDBJ databases">
        <title>Biodegradation of gentamicin by bacterial consortia AMQD4 in synthetic medium and raw gentamicin sewage.</title>
        <authorList>
            <person name="Chang H."/>
            <person name="Feng Y."/>
            <person name="Li Z."/>
            <person name="Xue J."/>
            <person name="Cheng D."/>
        </authorList>
    </citation>
    <scope>NUCLEOTIDE SEQUENCE [LARGE SCALE GENOMIC DNA]</scope>
    <source>
        <strain evidence="5 6">BZC3</strain>
    </source>
</reference>
<sequence>MLTCLPGRLARRSRVELMLSGLGALCVALGPVHAMTIRQTRTSSYYLLLEGTAEVVVSGGIVGMSPGAVWACPAGVAHRIRGEGRMLRLLLDAGCEQVLRAQDIEKALSACARDRSSDRRRAARLLLALDPLRGAAAGRLRRAVRVLRRRPDEVEVLAEAARASGWSPSRLRHLTRLHTGVSLKRLRLWAKLDRAIRLAKAGARLTDAALDAGFSSSAHLSAAHAALVGLSPRDLVAMRNHPARSELRAAALTDAGPAEDDRLAA</sequence>
<keyword evidence="3" id="KW-0804">Transcription</keyword>
<evidence type="ECO:0000256" key="3">
    <source>
        <dbReference type="ARBA" id="ARBA00023163"/>
    </source>
</evidence>
<dbReference type="InterPro" id="IPR011051">
    <property type="entry name" value="RmlC_Cupin_sf"/>
</dbReference>
<dbReference type="Proteomes" id="UP000197024">
    <property type="component" value="Chromosome"/>
</dbReference>
<organism evidence="5 6">
    <name type="scientific">Brevundimonas diminuta</name>
    <name type="common">Pseudomonas diminuta</name>
    <dbReference type="NCBI Taxonomy" id="293"/>
    <lineage>
        <taxon>Bacteria</taxon>
        <taxon>Pseudomonadati</taxon>
        <taxon>Pseudomonadota</taxon>
        <taxon>Alphaproteobacteria</taxon>
        <taxon>Caulobacterales</taxon>
        <taxon>Caulobacteraceae</taxon>
        <taxon>Brevundimonas</taxon>
    </lineage>
</organism>
<reference evidence="5 6" key="2">
    <citation type="submission" date="2017-06" db="EMBL/GenBank/DDBJ databases">
        <authorList>
            <person name="Kim H.J."/>
            <person name="Triplett B.A."/>
        </authorList>
    </citation>
    <scope>NUCLEOTIDE SEQUENCE [LARGE SCALE GENOMIC DNA]</scope>
    <source>
        <strain evidence="5 6">BZC3</strain>
    </source>
</reference>
<dbReference type="SMART" id="SM00342">
    <property type="entry name" value="HTH_ARAC"/>
    <property type="match status" value="1"/>
</dbReference>
<dbReference type="Gene3D" id="1.10.10.60">
    <property type="entry name" value="Homeodomain-like"/>
    <property type="match status" value="1"/>
</dbReference>
<dbReference type="SUPFAM" id="SSF51182">
    <property type="entry name" value="RmlC-like cupins"/>
    <property type="match status" value="1"/>
</dbReference>
<dbReference type="EMBL" id="CP021995">
    <property type="protein sequence ID" value="ASD26210.1"/>
    <property type="molecule type" value="Genomic_DNA"/>
</dbReference>
<evidence type="ECO:0000313" key="6">
    <source>
        <dbReference type="Proteomes" id="UP000197024"/>
    </source>
</evidence>
<dbReference type="InterPro" id="IPR014710">
    <property type="entry name" value="RmlC-like_jellyroll"/>
</dbReference>
<dbReference type="PROSITE" id="PS01124">
    <property type="entry name" value="HTH_ARAC_FAMILY_2"/>
    <property type="match status" value="1"/>
</dbReference>
<accession>A0A1Z3LVJ6</accession>
<protein>
    <recommendedName>
        <fullName evidence="4">HTH araC/xylS-type domain-containing protein</fullName>
    </recommendedName>
</protein>
<name>A0A1Z3LVJ6_BREDI</name>
<dbReference type="InterPro" id="IPR050204">
    <property type="entry name" value="AraC_XylS_family_regulators"/>
</dbReference>
<keyword evidence="1" id="KW-0805">Transcription regulation</keyword>
<proteinExistence type="predicted"/>
<evidence type="ECO:0000256" key="2">
    <source>
        <dbReference type="ARBA" id="ARBA00023125"/>
    </source>
</evidence>